<gene>
    <name evidence="20" type="primary">nad2</name>
</gene>
<dbReference type="EC" id="7.1.1.2" evidence="4 18"/>
<accession>A0A6C0R238</accession>
<keyword evidence="8 18" id="KW-0812">Transmembrane</keyword>
<sequence length="331" mass="38231">MSINLSMLLFKTTLILGTIITISTPSWIIMWIGLEMNLMSFIPLMNKSKTPYESEASMKYFIVQAMASLVLLMAILISDLMECPSNFQYMTMMTALFIKMGAAPFHLWFPEVMNGLTWINCFILMTWQKIAPMILMSYQVYNNMIFTVVIILSVLFGSIGGLNQTSIRKMMAYSSISHLGWLIAAMSMNINYWVTYFIIYVWLNIAIIILLKWGNLFQISQIFTFKMSTLTKFTLFISFLSLGGLPPLMGFLPKWIIIQFMISNNNFLTMIIMVMTTLLTLYFYLRMMYSAFTFNNQNNIWHNESINSMIFITSTVISLIGIPMITIINLY</sequence>
<keyword evidence="11 18" id="KW-0249">Electron transport</keyword>
<feature type="transmembrane region" description="Helical" evidence="18">
    <location>
        <begin position="14"/>
        <end position="39"/>
    </location>
</feature>
<name>A0A6C0R238_9ODON</name>
<evidence type="ECO:0000256" key="11">
    <source>
        <dbReference type="ARBA" id="ARBA00022982"/>
    </source>
</evidence>
<evidence type="ECO:0000256" key="13">
    <source>
        <dbReference type="ARBA" id="ARBA00023027"/>
    </source>
</evidence>
<evidence type="ECO:0000256" key="10">
    <source>
        <dbReference type="ARBA" id="ARBA00022967"/>
    </source>
</evidence>
<dbReference type="GO" id="GO:0006120">
    <property type="term" value="P:mitochondrial electron transport, NADH to ubiquinone"/>
    <property type="evidence" value="ECO:0007669"/>
    <property type="project" value="InterPro"/>
</dbReference>
<reference evidence="20" key="1">
    <citation type="journal article" date="2019" name="Sci. Rep.">
        <title>The mitochondrial genomes of palaeopteran insects and insights into the early insect relationships.</title>
        <authorList>
            <person name="Song N."/>
            <person name="Li X."/>
            <person name="Yin X."/>
            <person name="Li X."/>
            <person name="Yin J."/>
            <person name="Pan P."/>
        </authorList>
    </citation>
    <scope>NUCLEOTIDE SEQUENCE</scope>
</reference>
<keyword evidence="10 18" id="KW-1278">Translocase</keyword>
<dbReference type="PANTHER" id="PTHR46552:SF1">
    <property type="entry name" value="NADH-UBIQUINONE OXIDOREDUCTASE CHAIN 2"/>
    <property type="match status" value="1"/>
</dbReference>
<keyword evidence="9 18" id="KW-0999">Mitochondrion inner membrane</keyword>
<comment type="subcellular location">
    <subcellularLocation>
        <location evidence="2 18">Mitochondrion inner membrane</location>
        <topology evidence="2 18">Multi-pass membrane protein</topology>
    </subcellularLocation>
</comment>
<evidence type="ECO:0000256" key="2">
    <source>
        <dbReference type="ARBA" id="ARBA00004448"/>
    </source>
</evidence>
<evidence type="ECO:0000256" key="7">
    <source>
        <dbReference type="ARBA" id="ARBA00022660"/>
    </source>
</evidence>
<dbReference type="GO" id="GO:0008137">
    <property type="term" value="F:NADH dehydrogenase (ubiquinone) activity"/>
    <property type="evidence" value="ECO:0007669"/>
    <property type="project" value="UniProtKB-EC"/>
</dbReference>
<feature type="transmembrane region" description="Helical" evidence="18">
    <location>
        <begin position="267"/>
        <end position="285"/>
    </location>
</feature>
<feature type="transmembrane region" description="Helical" evidence="18">
    <location>
        <begin position="60"/>
        <end position="77"/>
    </location>
</feature>
<geneLocation type="mitochondrion" evidence="20"/>
<evidence type="ECO:0000256" key="8">
    <source>
        <dbReference type="ARBA" id="ARBA00022692"/>
    </source>
</evidence>
<keyword evidence="15 18" id="KW-0496">Mitochondrion</keyword>
<dbReference type="InterPro" id="IPR003917">
    <property type="entry name" value="NADH_UbQ_OxRdtase_chain2"/>
</dbReference>
<dbReference type="EMBL" id="MK951671">
    <property type="protein sequence ID" value="QHZ87516.1"/>
    <property type="molecule type" value="Genomic_DNA"/>
</dbReference>
<proteinExistence type="inferred from homology"/>
<comment type="function">
    <text evidence="1">Core subunit of the mitochondrial membrane respiratory chain NADH dehydrogenase (Complex I) that is believed to belong to the minimal assembly required for catalysis. Complex I functions in the transfer of electrons from NADH to the respiratory chain. The immediate electron acceptor for the enzyme is believed to be ubiquinone.</text>
</comment>
<dbReference type="GO" id="GO:0005743">
    <property type="term" value="C:mitochondrial inner membrane"/>
    <property type="evidence" value="ECO:0007669"/>
    <property type="project" value="UniProtKB-SubCell"/>
</dbReference>
<dbReference type="PANTHER" id="PTHR46552">
    <property type="entry name" value="NADH-UBIQUINONE OXIDOREDUCTASE CHAIN 2"/>
    <property type="match status" value="1"/>
</dbReference>
<keyword evidence="13 18" id="KW-0520">NAD</keyword>
<keyword evidence="7 18" id="KW-0679">Respiratory chain</keyword>
<dbReference type="AlphaFoldDB" id="A0A6C0R238"/>
<evidence type="ECO:0000256" key="18">
    <source>
        <dbReference type="RuleBase" id="RU003403"/>
    </source>
</evidence>
<comment type="similarity">
    <text evidence="3 18">Belongs to the complex I subunit 2 family.</text>
</comment>
<keyword evidence="14 18" id="KW-0830">Ubiquinone</keyword>
<feature type="transmembrane region" description="Helical" evidence="18">
    <location>
        <begin position="233"/>
        <end position="252"/>
    </location>
</feature>
<protein>
    <recommendedName>
        <fullName evidence="5 18">NADH-ubiquinone oxidoreductase chain 2</fullName>
        <ecNumber evidence="4 18">7.1.1.2</ecNumber>
    </recommendedName>
</protein>
<feature type="transmembrane region" description="Helical" evidence="18">
    <location>
        <begin position="306"/>
        <end position="328"/>
    </location>
</feature>
<keyword evidence="6" id="KW-0813">Transport</keyword>
<dbReference type="Pfam" id="PF00361">
    <property type="entry name" value="Proton_antipo_M"/>
    <property type="match status" value="1"/>
</dbReference>
<feature type="domain" description="NADH:quinone oxidoreductase/Mrp antiporter transmembrane" evidence="19">
    <location>
        <begin position="26"/>
        <end position="280"/>
    </location>
</feature>
<evidence type="ECO:0000256" key="15">
    <source>
        <dbReference type="ARBA" id="ARBA00023128"/>
    </source>
</evidence>
<evidence type="ECO:0000256" key="16">
    <source>
        <dbReference type="ARBA" id="ARBA00023136"/>
    </source>
</evidence>
<organism evidence="20">
    <name type="scientific">Mesopodagrion tibetanum</name>
    <dbReference type="NCBI Taxonomy" id="1407349"/>
    <lineage>
        <taxon>Eukaryota</taxon>
        <taxon>Metazoa</taxon>
        <taxon>Ecdysozoa</taxon>
        <taxon>Arthropoda</taxon>
        <taxon>Hexapoda</taxon>
        <taxon>Insecta</taxon>
        <taxon>Pterygota</taxon>
        <taxon>Palaeoptera</taxon>
        <taxon>Odonata</taxon>
        <taxon>Zygoptera</taxon>
        <taxon>Megapodagrionidae</taxon>
        <taxon>Mesopodagrion</taxon>
    </lineage>
</organism>
<evidence type="ECO:0000256" key="5">
    <source>
        <dbReference type="ARBA" id="ARBA00021008"/>
    </source>
</evidence>
<dbReference type="InterPro" id="IPR001750">
    <property type="entry name" value="ND/Mrp_TM"/>
</dbReference>
<feature type="transmembrane region" description="Helical" evidence="18">
    <location>
        <begin position="144"/>
        <end position="163"/>
    </location>
</feature>
<evidence type="ECO:0000256" key="14">
    <source>
        <dbReference type="ARBA" id="ARBA00023075"/>
    </source>
</evidence>
<comment type="catalytic activity">
    <reaction evidence="17 18">
        <text>a ubiquinone + NADH + 5 H(+)(in) = a ubiquinol + NAD(+) + 4 H(+)(out)</text>
        <dbReference type="Rhea" id="RHEA:29091"/>
        <dbReference type="Rhea" id="RHEA-COMP:9565"/>
        <dbReference type="Rhea" id="RHEA-COMP:9566"/>
        <dbReference type="ChEBI" id="CHEBI:15378"/>
        <dbReference type="ChEBI" id="CHEBI:16389"/>
        <dbReference type="ChEBI" id="CHEBI:17976"/>
        <dbReference type="ChEBI" id="CHEBI:57540"/>
        <dbReference type="ChEBI" id="CHEBI:57945"/>
        <dbReference type="EC" id="7.1.1.2"/>
    </reaction>
</comment>
<feature type="transmembrane region" description="Helical" evidence="18">
    <location>
        <begin position="193"/>
        <end position="213"/>
    </location>
</feature>
<dbReference type="InterPro" id="IPR050175">
    <property type="entry name" value="Complex_I_Subunit_2"/>
</dbReference>
<evidence type="ECO:0000256" key="4">
    <source>
        <dbReference type="ARBA" id="ARBA00012944"/>
    </source>
</evidence>
<feature type="transmembrane region" description="Helical" evidence="18">
    <location>
        <begin position="116"/>
        <end position="138"/>
    </location>
</feature>
<keyword evidence="12 18" id="KW-1133">Transmembrane helix</keyword>
<evidence type="ECO:0000256" key="12">
    <source>
        <dbReference type="ARBA" id="ARBA00022989"/>
    </source>
</evidence>
<evidence type="ECO:0000256" key="6">
    <source>
        <dbReference type="ARBA" id="ARBA00022448"/>
    </source>
</evidence>
<comment type="function">
    <text evidence="18">Core subunit of the mitochondrial membrane respiratory chain NADH dehydrogenase (Complex I) which catalyzes electron transfer from NADH through the respiratory chain, using ubiquinone as an electron acceptor. Essential for the catalytic activity and assembly of complex I.</text>
</comment>
<evidence type="ECO:0000256" key="3">
    <source>
        <dbReference type="ARBA" id="ARBA00007012"/>
    </source>
</evidence>
<evidence type="ECO:0000256" key="17">
    <source>
        <dbReference type="ARBA" id="ARBA00049551"/>
    </source>
</evidence>
<keyword evidence="16 18" id="KW-0472">Membrane</keyword>
<evidence type="ECO:0000313" key="20">
    <source>
        <dbReference type="EMBL" id="QHZ87516.1"/>
    </source>
</evidence>
<evidence type="ECO:0000259" key="19">
    <source>
        <dbReference type="Pfam" id="PF00361"/>
    </source>
</evidence>
<evidence type="ECO:0000256" key="1">
    <source>
        <dbReference type="ARBA" id="ARBA00003257"/>
    </source>
</evidence>
<dbReference type="PRINTS" id="PR01436">
    <property type="entry name" value="NADHDHGNASE2"/>
</dbReference>
<evidence type="ECO:0000256" key="9">
    <source>
        <dbReference type="ARBA" id="ARBA00022792"/>
    </source>
</evidence>